<gene>
    <name evidence="11" type="ORF">M3M28_06680</name>
</gene>
<feature type="domain" description="ABC transporter" evidence="10">
    <location>
        <begin position="2"/>
        <end position="236"/>
    </location>
</feature>
<dbReference type="PROSITE" id="PS50893">
    <property type="entry name" value="ABC_TRANSPORTER_2"/>
    <property type="match status" value="1"/>
</dbReference>
<dbReference type="InterPro" id="IPR051535">
    <property type="entry name" value="Siderophore_ABC-ATPase"/>
</dbReference>
<dbReference type="Gene3D" id="3.40.50.300">
    <property type="entry name" value="P-loop containing nucleotide triphosphate hydrolases"/>
    <property type="match status" value="1"/>
</dbReference>
<keyword evidence="2" id="KW-0813">Transport</keyword>
<dbReference type="SUPFAM" id="SSF52540">
    <property type="entry name" value="P-loop containing nucleoside triphosphate hydrolases"/>
    <property type="match status" value="1"/>
</dbReference>
<keyword evidence="5" id="KW-0547">Nucleotide-binding</keyword>
<dbReference type="GO" id="GO:0005524">
    <property type="term" value="F:ATP binding"/>
    <property type="evidence" value="ECO:0007669"/>
    <property type="project" value="UniProtKB-KW"/>
</dbReference>
<dbReference type="PANTHER" id="PTHR42771:SF3">
    <property type="entry name" value="PETROBACTIN IMPORT ATP-BINDING PROTEIN YCLP"/>
    <property type="match status" value="1"/>
</dbReference>
<evidence type="ECO:0000256" key="3">
    <source>
        <dbReference type="ARBA" id="ARBA00022475"/>
    </source>
</evidence>
<evidence type="ECO:0000256" key="5">
    <source>
        <dbReference type="ARBA" id="ARBA00022741"/>
    </source>
</evidence>
<evidence type="ECO:0000256" key="2">
    <source>
        <dbReference type="ARBA" id="ARBA00022448"/>
    </source>
</evidence>
<evidence type="ECO:0000259" key="10">
    <source>
        <dbReference type="PROSITE" id="PS50893"/>
    </source>
</evidence>
<evidence type="ECO:0000256" key="8">
    <source>
        <dbReference type="ARBA" id="ARBA00023065"/>
    </source>
</evidence>
<protein>
    <submittedName>
        <fullName evidence="11">ABC transporter ATP-binding protein</fullName>
    </submittedName>
</protein>
<comment type="subcellular location">
    <subcellularLocation>
        <location evidence="1">Cell membrane</location>
        <topology evidence="1">Peripheral membrane protein</topology>
    </subcellularLocation>
</comment>
<keyword evidence="7" id="KW-0408">Iron</keyword>
<evidence type="ECO:0000256" key="4">
    <source>
        <dbReference type="ARBA" id="ARBA00022496"/>
    </source>
</evidence>
<evidence type="ECO:0000256" key="6">
    <source>
        <dbReference type="ARBA" id="ARBA00022840"/>
    </source>
</evidence>
<dbReference type="Pfam" id="PF00005">
    <property type="entry name" value="ABC_tran"/>
    <property type="match status" value="1"/>
</dbReference>
<evidence type="ECO:0000256" key="9">
    <source>
        <dbReference type="ARBA" id="ARBA00023136"/>
    </source>
</evidence>
<keyword evidence="9" id="KW-0472">Membrane</keyword>
<reference evidence="11" key="1">
    <citation type="submission" date="2022-05" db="EMBL/GenBank/DDBJ databases">
        <title>Complete genome sequence of toluene-degrading Gulosibacter sediminis strain ACHW.36C.</title>
        <authorList>
            <person name="Wai A.C."/>
            <person name="Lai G.K."/>
            <person name="Griffin S.D."/>
            <person name="Leung F.C."/>
        </authorList>
    </citation>
    <scope>NUCLEOTIDE SEQUENCE [LARGE SCALE GENOMIC DNA]</scope>
    <source>
        <strain evidence="11">ACHW.36C</strain>
    </source>
</reference>
<dbReference type="InterPro" id="IPR027417">
    <property type="entry name" value="P-loop_NTPase"/>
</dbReference>
<dbReference type="EMBL" id="CP097160">
    <property type="protein sequence ID" value="UQN13772.1"/>
    <property type="molecule type" value="Genomic_DNA"/>
</dbReference>
<name>A0ABY4MTM2_9MICO</name>
<proteinExistence type="predicted"/>
<keyword evidence="8" id="KW-0406">Ion transport</keyword>
<keyword evidence="3" id="KW-1003">Cell membrane</keyword>
<dbReference type="CDD" id="cd03214">
    <property type="entry name" value="ABC_Iron-Siderophores_B12_Hemin"/>
    <property type="match status" value="1"/>
</dbReference>
<evidence type="ECO:0000256" key="1">
    <source>
        <dbReference type="ARBA" id="ARBA00004202"/>
    </source>
</evidence>
<keyword evidence="4" id="KW-0410">Iron transport</keyword>
<evidence type="ECO:0000256" key="7">
    <source>
        <dbReference type="ARBA" id="ARBA00023004"/>
    </source>
</evidence>
<dbReference type="PANTHER" id="PTHR42771">
    <property type="entry name" value="IRON(3+)-HYDROXAMATE IMPORT ATP-BINDING PROTEIN FHUC"/>
    <property type="match status" value="1"/>
</dbReference>
<dbReference type="SMART" id="SM00382">
    <property type="entry name" value="AAA"/>
    <property type="match status" value="1"/>
</dbReference>
<keyword evidence="6 11" id="KW-0067">ATP-binding</keyword>
<organism evidence="11">
    <name type="scientific">Gulosibacter sediminis</name>
    <dbReference type="NCBI Taxonomy" id="1729695"/>
    <lineage>
        <taxon>Bacteria</taxon>
        <taxon>Bacillati</taxon>
        <taxon>Actinomycetota</taxon>
        <taxon>Actinomycetes</taxon>
        <taxon>Micrococcales</taxon>
        <taxon>Microbacteriaceae</taxon>
        <taxon>Gulosibacter</taxon>
    </lineage>
</organism>
<sequence length="259" mass="28384">MITLDSVAKRYGDHVVVDDVSLTIPAGGITSIIGPNGAGKSTLLGLMSRIEPLESGIVTVDGLDVSATKSSVLAKRLAILRQENHLVVRLTVRELVAFGRFPHSQGRLTAEDERHIDAALDFLGLADLQARFIDELSGGQRQRAYVAMVICQDTDYVLLDEPLNNLDMRHSVNMMQHLSRIATELGKTIVIVIHDINFASVYSDNIVGMRDGEVIAQGAPELIMNSGILSQIYDMHIPIHEIGRHKLATYYWASETVAS</sequence>
<dbReference type="InterPro" id="IPR003439">
    <property type="entry name" value="ABC_transporter-like_ATP-bd"/>
</dbReference>
<dbReference type="InterPro" id="IPR003593">
    <property type="entry name" value="AAA+_ATPase"/>
</dbReference>
<evidence type="ECO:0000313" key="11">
    <source>
        <dbReference type="EMBL" id="UQN13772.1"/>
    </source>
</evidence>
<accession>A0ABY4MTM2</accession>